<accession>A0AA41U9K8</accession>
<dbReference type="Pfam" id="PF00582">
    <property type="entry name" value="Usp"/>
    <property type="match status" value="2"/>
</dbReference>
<dbReference type="InterPro" id="IPR006015">
    <property type="entry name" value="Universal_stress_UspA"/>
</dbReference>
<evidence type="ECO:0000313" key="4">
    <source>
        <dbReference type="Proteomes" id="UP001165405"/>
    </source>
</evidence>
<dbReference type="CDD" id="cd00293">
    <property type="entry name" value="USP-like"/>
    <property type="match status" value="1"/>
</dbReference>
<dbReference type="RefSeq" id="WP_236091394.1">
    <property type="nucleotide sequence ID" value="NZ_JAKGSG010000065.1"/>
</dbReference>
<dbReference type="PANTHER" id="PTHR46268">
    <property type="entry name" value="STRESS RESPONSE PROTEIN NHAX"/>
    <property type="match status" value="1"/>
</dbReference>
<organism evidence="3 4">
    <name type="scientific">Antribacter soli</name>
    <dbReference type="NCBI Taxonomy" id="2910976"/>
    <lineage>
        <taxon>Bacteria</taxon>
        <taxon>Bacillati</taxon>
        <taxon>Actinomycetota</taxon>
        <taxon>Actinomycetes</taxon>
        <taxon>Micrococcales</taxon>
        <taxon>Promicromonosporaceae</taxon>
        <taxon>Antribacter</taxon>
    </lineage>
</organism>
<dbReference type="InterPro" id="IPR006016">
    <property type="entry name" value="UspA"/>
</dbReference>
<reference evidence="3" key="1">
    <citation type="submission" date="2022-01" db="EMBL/GenBank/DDBJ databases">
        <title>Antribacter sp. nov., isolated from Guizhou of China.</title>
        <authorList>
            <person name="Chengliang C."/>
            <person name="Ya Z."/>
        </authorList>
    </citation>
    <scope>NUCLEOTIDE SEQUENCE</scope>
    <source>
        <strain evidence="3">KLBMP 9083</strain>
    </source>
</reference>
<dbReference type="Proteomes" id="UP001165405">
    <property type="component" value="Unassembled WGS sequence"/>
</dbReference>
<dbReference type="PRINTS" id="PR01438">
    <property type="entry name" value="UNVRSLSTRESS"/>
</dbReference>
<dbReference type="EMBL" id="JAKGSG010000065">
    <property type="protein sequence ID" value="MCF4123645.1"/>
    <property type="molecule type" value="Genomic_DNA"/>
</dbReference>
<feature type="domain" description="UspA" evidence="2">
    <location>
        <begin position="152"/>
        <end position="287"/>
    </location>
</feature>
<feature type="domain" description="UspA" evidence="2">
    <location>
        <begin position="6"/>
        <end position="143"/>
    </location>
</feature>
<keyword evidence="4" id="KW-1185">Reference proteome</keyword>
<name>A0AA41U9K8_9MICO</name>
<dbReference type="InterPro" id="IPR014729">
    <property type="entry name" value="Rossmann-like_a/b/a_fold"/>
</dbReference>
<proteinExistence type="inferred from homology"/>
<dbReference type="SUPFAM" id="SSF52402">
    <property type="entry name" value="Adenine nucleotide alpha hydrolases-like"/>
    <property type="match status" value="2"/>
</dbReference>
<comment type="similarity">
    <text evidence="1">Belongs to the universal stress protein A family.</text>
</comment>
<sequence length="291" mass="30753">MSCTWYRGVVVGVDGSEEGMRALDWAARTADRHGARLTVLSAYSVPASPVIPEVGFTVADAREDAQYAIDRAMARLGDARPGDRVVQTRIAQGSAPHVLAQEARSCDLVVVGRRGLGPLDRMLLGSVSSALAAGAHGPVAVVPAGASTGDPRRVVVGASRDDDLGLVLELAFAEAERRGCRLEIVHVLEPLGVEAGLDRSGFTAAWREAAATDIGDEVTRWAEKHPRVTSTVTLRTGDAATVLLQGLAPDDLVVVGGRRHSQMLGRLLRSVPDKVLRGAPCPVVVVHEHHD</sequence>
<dbReference type="Gene3D" id="3.40.50.620">
    <property type="entry name" value="HUPs"/>
    <property type="match status" value="2"/>
</dbReference>
<gene>
    <name evidence="3" type="ORF">L1785_22030</name>
</gene>
<evidence type="ECO:0000313" key="3">
    <source>
        <dbReference type="EMBL" id="MCF4123645.1"/>
    </source>
</evidence>
<protein>
    <submittedName>
        <fullName evidence="3">Universal stress protein</fullName>
    </submittedName>
</protein>
<evidence type="ECO:0000259" key="2">
    <source>
        <dbReference type="Pfam" id="PF00582"/>
    </source>
</evidence>
<comment type="caution">
    <text evidence="3">The sequence shown here is derived from an EMBL/GenBank/DDBJ whole genome shotgun (WGS) entry which is preliminary data.</text>
</comment>
<dbReference type="PANTHER" id="PTHR46268:SF6">
    <property type="entry name" value="UNIVERSAL STRESS PROTEIN UP12"/>
    <property type="match status" value="1"/>
</dbReference>
<evidence type="ECO:0000256" key="1">
    <source>
        <dbReference type="ARBA" id="ARBA00008791"/>
    </source>
</evidence>
<dbReference type="AlphaFoldDB" id="A0AA41U9K8"/>